<dbReference type="SUPFAM" id="SSF50249">
    <property type="entry name" value="Nucleic acid-binding proteins"/>
    <property type="match status" value="1"/>
</dbReference>
<gene>
    <name evidence="4" type="primary">Dgri\GH16224</name>
    <name evidence="4" type="ORF">Dgri_GH16224</name>
</gene>
<dbReference type="Pfam" id="PF00313">
    <property type="entry name" value="CSD"/>
    <property type="match status" value="1"/>
</dbReference>
<dbReference type="FunCoup" id="B4IXF9">
    <property type="interactions" value="503"/>
</dbReference>
<dbReference type="EMBL" id="CH916366">
    <property type="protein sequence ID" value="EDV96396.1"/>
    <property type="molecule type" value="Genomic_DNA"/>
</dbReference>
<evidence type="ECO:0000256" key="1">
    <source>
        <dbReference type="ARBA" id="ARBA00022553"/>
    </source>
</evidence>
<dbReference type="PANTHER" id="PTHR12962:SF1">
    <property type="entry name" value="COLD SHOCK DOMAIN-CONTAINING PROTEIN CG9705"/>
    <property type="match status" value="1"/>
</dbReference>
<proteinExistence type="predicted"/>
<dbReference type="GO" id="GO:0043488">
    <property type="term" value="P:regulation of mRNA stability"/>
    <property type="evidence" value="ECO:0007669"/>
    <property type="project" value="TreeGrafter"/>
</dbReference>
<evidence type="ECO:0000259" key="3">
    <source>
        <dbReference type="PROSITE" id="PS51857"/>
    </source>
</evidence>
<dbReference type="eggNOG" id="KOG3070">
    <property type="taxonomic scope" value="Eukaryota"/>
</dbReference>
<evidence type="ECO:0000313" key="5">
    <source>
        <dbReference type="Proteomes" id="UP000001070"/>
    </source>
</evidence>
<dbReference type="OMA" id="PIIHKRN"/>
<dbReference type="OrthoDB" id="448492at2759"/>
<organism evidence="5">
    <name type="scientific">Drosophila grimshawi</name>
    <name type="common">Hawaiian fruit fly</name>
    <name type="synonym">Idiomyia grimshawi</name>
    <dbReference type="NCBI Taxonomy" id="7222"/>
    <lineage>
        <taxon>Eukaryota</taxon>
        <taxon>Metazoa</taxon>
        <taxon>Ecdysozoa</taxon>
        <taxon>Arthropoda</taxon>
        <taxon>Hexapoda</taxon>
        <taxon>Insecta</taxon>
        <taxon>Pterygota</taxon>
        <taxon>Neoptera</taxon>
        <taxon>Endopterygota</taxon>
        <taxon>Diptera</taxon>
        <taxon>Brachycera</taxon>
        <taxon>Muscomorpha</taxon>
        <taxon>Ephydroidea</taxon>
        <taxon>Drosophilidae</taxon>
        <taxon>Drosophila</taxon>
        <taxon>Hawaiian Drosophila</taxon>
    </lineage>
</organism>
<reference evidence="4 5" key="1">
    <citation type="journal article" date="2007" name="Nature">
        <title>Evolution of genes and genomes on the Drosophila phylogeny.</title>
        <authorList>
            <consortium name="Drosophila 12 Genomes Consortium"/>
            <person name="Clark A.G."/>
            <person name="Eisen M.B."/>
            <person name="Smith D.R."/>
            <person name="Bergman C.M."/>
            <person name="Oliver B."/>
            <person name="Markow T.A."/>
            <person name="Kaufman T.C."/>
            <person name="Kellis M."/>
            <person name="Gelbart W."/>
            <person name="Iyer V.N."/>
            <person name="Pollard D.A."/>
            <person name="Sackton T.B."/>
            <person name="Larracuente A.M."/>
            <person name="Singh N.D."/>
            <person name="Abad J.P."/>
            <person name="Abt D.N."/>
            <person name="Adryan B."/>
            <person name="Aguade M."/>
            <person name="Akashi H."/>
            <person name="Anderson W.W."/>
            <person name="Aquadro C.F."/>
            <person name="Ardell D.H."/>
            <person name="Arguello R."/>
            <person name="Artieri C.G."/>
            <person name="Barbash D.A."/>
            <person name="Barker D."/>
            <person name="Barsanti P."/>
            <person name="Batterham P."/>
            <person name="Batzoglou S."/>
            <person name="Begun D."/>
            <person name="Bhutkar A."/>
            <person name="Blanco E."/>
            <person name="Bosak S.A."/>
            <person name="Bradley R.K."/>
            <person name="Brand A.D."/>
            <person name="Brent M.R."/>
            <person name="Brooks A.N."/>
            <person name="Brown R.H."/>
            <person name="Butlin R.K."/>
            <person name="Caggese C."/>
            <person name="Calvi B.R."/>
            <person name="Bernardo de Carvalho A."/>
            <person name="Caspi A."/>
            <person name="Castrezana S."/>
            <person name="Celniker S.E."/>
            <person name="Chang J.L."/>
            <person name="Chapple C."/>
            <person name="Chatterji S."/>
            <person name="Chinwalla A."/>
            <person name="Civetta A."/>
            <person name="Clifton S.W."/>
            <person name="Comeron J.M."/>
            <person name="Costello J.C."/>
            <person name="Coyne J.A."/>
            <person name="Daub J."/>
            <person name="David R.G."/>
            <person name="Delcher A.L."/>
            <person name="Delehaunty K."/>
            <person name="Do C.B."/>
            <person name="Ebling H."/>
            <person name="Edwards K."/>
            <person name="Eickbush T."/>
            <person name="Evans J.D."/>
            <person name="Filipski A."/>
            <person name="Findeiss S."/>
            <person name="Freyhult E."/>
            <person name="Fulton L."/>
            <person name="Fulton R."/>
            <person name="Garcia A.C."/>
            <person name="Gardiner A."/>
            <person name="Garfield D.A."/>
            <person name="Garvin B.E."/>
            <person name="Gibson G."/>
            <person name="Gilbert D."/>
            <person name="Gnerre S."/>
            <person name="Godfrey J."/>
            <person name="Good R."/>
            <person name="Gotea V."/>
            <person name="Gravely B."/>
            <person name="Greenberg A.J."/>
            <person name="Griffiths-Jones S."/>
            <person name="Gross S."/>
            <person name="Guigo R."/>
            <person name="Gustafson E.A."/>
            <person name="Haerty W."/>
            <person name="Hahn M.W."/>
            <person name="Halligan D.L."/>
            <person name="Halpern A.L."/>
            <person name="Halter G.M."/>
            <person name="Han M.V."/>
            <person name="Heger A."/>
            <person name="Hillier L."/>
            <person name="Hinrichs A.S."/>
            <person name="Holmes I."/>
            <person name="Hoskins R.A."/>
            <person name="Hubisz M.J."/>
            <person name="Hultmark D."/>
            <person name="Huntley M.A."/>
            <person name="Jaffe D.B."/>
            <person name="Jagadeeshan S."/>
            <person name="Jeck W.R."/>
            <person name="Johnson J."/>
            <person name="Jones C.D."/>
            <person name="Jordan W.C."/>
            <person name="Karpen G.H."/>
            <person name="Kataoka E."/>
            <person name="Keightley P.D."/>
            <person name="Kheradpour P."/>
            <person name="Kirkness E.F."/>
            <person name="Koerich L.B."/>
            <person name="Kristiansen K."/>
            <person name="Kudrna D."/>
            <person name="Kulathinal R.J."/>
            <person name="Kumar S."/>
            <person name="Kwok R."/>
            <person name="Lander E."/>
            <person name="Langley C.H."/>
            <person name="Lapoint R."/>
            <person name="Lazzaro B.P."/>
            <person name="Lee S.J."/>
            <person name="Levesque L."/>
            <person name="Li R."/>
            <person name="Lin C.F."/>
            <person name="Lin M.F."/>
            <person name="Lindblad-Toh K."/>
            <person name="Llopart A."/>
            <person name="Long M."/>
            <person name="Low L."/>
            <person name="Lozovsky E."/>
            <person name="Lu J."/>
            <person name="Luo M."/>
            <person name="Machado C.A."/>
            <person name="Makalowski W."/>
            <person name="Marzo M."/>
            <person name="Matsuda M."/>
            <person name="Matzkin L."/>
            <person name="McAllister B."/>
            <person name="McBride C.S."/>
            <person name="McKernan B."/>
            <person name="McKernan K."/>
            <person name="Mendez-Lago M."/>
            <person name="Minx P."/>
            <person name="Mollenhauer M.U."/>
            <person name="Montooth K."/>
            <person name="Mount S.M."/>
            <person name="Mu X."/>
            <person name="Myers E."/>
            <person name="Negre B."/>
            <person name="Newfeld S."/>
            <person name="Nielsen R."/>
            <person name="Noor M.A."/>
            <person name="O'Grady P."/>
            <person name="Pachter L."/>
            <person name="Papaceit M."/>
            <person name="Parisi M.J."/>
            <person name="Parisi M."/>
            <person name="Parts L."/>
            <person name="Pedersen J.S."/>
            <person name="Pesole G."/>
            <person name="Phillippy A.M."/>
            <person name="Ponting C.P."/>
            <person name="Pop M."/>
            <person name="Porcelli D."/>
            <person name="Powell J.R."/>
            <person name="Prohaska S."/>
            <person name="Pruitt K."/>
            <person name="Puig M."/>
            <person name="Quesneville H."/>
            <person name="Ram K.R."/>
            <person name="Rand D."/>
            <person name="Rasmussen M.D."/>
            <person name="Reed L.K."/>
            <person name="Reenan R."/>
            <person name="Reily A."/>
            <person name="Remington K.A."/>
            <person name="Rieger T.T."/>
            <person name="Ritchie M.G."/>
            <person name="Robin C."/>
            <person name="Rogers Y.H."/>
            <person name="Rohde C."/>
            <person name="Rozas J."/>
            <person name="Rubenfield M.J."/>
            <person name="Ruiz A."/>
            <person name="Russo S."/>
            <person name="Salzberg S.L."/>
            <person name="Sanchez-Gracia A."/>
            <person name="Saranga D.J."/>
            <person name="Sato H."/>
            <person name="Schaeffer S.W."/>
            <person name="Schatz M.C."/>
            <person name="Schlenke T."/>
            <person name="Schwartz R."/>
            <person name="Segarra C."/>
            <person name="Singh R.S."/>
            <person name="Sirot L."/>
            <person name="Sirota M."/>
            <person name="Sisneros N.B."/>
            <person name="Smith C.D."/>
            <person name="Smith T.F."/>
            <person name="Spieth J."/>
            <person name="Stage D.E."/>
            <person name="Stark A."/>
            <person name="Stephan W."/>
            <person name="Strausberg R.L."/>
            <person name="Strempel S."/>
            <person name="Sturgill D."/>
            <person name="Sutton G."/>
            <person name="Sutton G.G."/>
            <person name="Tao W."/>
            <person name="Teichmann S."/>
            <person name="Tobari Y.N."/>
            <person name="Tomimura Y."/>
            <person name="Tsolas J.M."/>
            <person name="Valente V.L."/>
            <person name="Venter E."/>
            <person name="Venter J.C."/>
            <person name="Vicario S."/>
            <person name="Vieira F.G."/>
            <person name="Vilella A.J."/>
            <person name="Villasante A."/>
            <person name="Walenz B."/>
            <person name="Wang J."/>
            <person name="Wasserman M."/>
            <person name="Watts T."/>
            <person name="Wilson D."/>
            <person name="Wilson R.K."/>
            <person name="Wing R.A."/>
            <person name="Wolfner M.F."/>
            <person name="Wong A."/>
            <person name="Wong G.K."/>
            <person name="Wu C.I."/>
            <person name="Wu G."/>
            <person name="Yamamoto D."/>
            <person name="Yang H.P."/>
            <person name="Yang S.P."/>
            <person name="Yorke J.A."/>
            <person name="Yoshida K."/>
            <person name="Zdobnov E."/>
            <person name="Zhang P."/>
            <person name="Zhang Y."/>
            <person name="Zimin A.V."/>
            <person name="Baldwin J."/>
            <person name="Abdouelleil A."/>
            <person name="Abdulkadir J."/>
            <person name="Abebe A."/>
            <person name="Abera B."/>
            <person name="Abreu J."/>
            <person name="Acer S.C."/>
            <person name="Aftuck L."/>
            <person name="Alexander A."/>
            <person name="An P."/>
            <person name="Anderson E."/>
            <person name="Anderson S."/>
            <person name="Arachi H."/>
            <person name="Azer M."/>
            <person name="Bachantsang P."/>
            <person name="Barry A."/>
            <person name="Bayul T."/>
            <person name="Berlin A."/>
            <person name="Bessette D."/>
            <person name="Bloom T."/>
            <person name="Blye J."/>
            <person name="Boguslavskiy L."/>
            <person name="Bonnet C."/>
            <person name="Boukhgalter B."/>
            <person name="Bourzgui I."/>
            <person name="Brown A."/>
            <person name="Cahill P."/>
            <person name="Channer S."/>
            <person name="Cheshatsang Y."/>
            <person name="Chuda L."/>
            <person name="Citroen M."/>
            <person name="Collymore A."/>
            <person name="Cooke P."/>
            <person name="Costello M."/>
            <person name="D'Aco K."/>
            <person name="Daza R."/>
            <person name="De Haan G."/>
            <person name="DeGray S."/>
            <person name="DeMaso C."/>
            <person name="Dhargay N."/>
            <person name="Dooley K."/>
            <person name="Dooley E."/>
            <person name="Doricent M."/>
            <person name="Dorje P."/>
            <person name="Dorjee K."/>
            <person name="Dupes A."/>
            <person name="Elong R."/>
            <person name="Falk J."/>
            <person name="Farina A."/>
            <person name="Faro S."/>
            <person name="Ferguson D."/>
            <person name="Fisher S."/>
            <person name="Foley C.D."/>
            <person name="Franke A."/>
            <person name="Friedrich D."/>
            <person name="Gadbois L."/>
            <person name="Gearin G."/>
            <person name="Gearin C.R."/>
            <person name="Giannoukos G."/>
            <person name="Goode T."/>
            <person name="Graham J."/>
            <person name="Grandbois E."/>
            <person name="Grewal S."/>
            <person name="Gyaltsen K."/>
            <person name="Hafez N."/>
            <person name="Hagos B."/>
            <person name="Hall J."/>
            <person name="Henson C."/>
            <person name="Hollinger A."/>
            <person name="Honan T."/>
            <person name="Huard M.D."/>
            <person name="Hughes L."/>
            <person name="Hurhula B."/>
            <person name="Husby M.E."/>
            <person name="Kamat A."/>
            <person name="Kanga B."/>
            <person name="Kashin S."/>
            <person name="Khazanovich D."/>
            <person name="Kisner P."/>
            <person name="Lance K."/>
            <person name="Lara M."/>
            <person name="Lee W."/>
            <person name="Lennon N."/>
            <person name="Letendre F."/>
            <person name="LeVine R."/>
            <person name="Lipovsky A."/>
            <person name="Liu X."/>
            <person name="Liu J."/>
            <person name="Liu S."/>
            <person name="Lokyitsang T."/>
            <person name="Lokyitsang Y."/>
            <person name="Lubonja R."/>
            <person name="Lui A."/>
            <person name="MacDonald P."/>
            <person name="Magnisalis V."/>
            <person name="Maru K."/>
            <person name="Matthews C."/>
            <person name="McCusker W."/>
            <person name="McDonough S."/>
            <person name="Mehta T."/>
            <person name="Meldrim J."/>
            <person name="Meneus L."/>
            <person name="Mihai O."/>
            <person name="Mihalev A."/>
            <person name="Mihova T."/>
            <person name="Mittelman R."/>
            <person name="Mlenga V."/>
            <person name="Montmayeur A."/>
            <person name="Mulrain L."/>
            <person name="Navidi A."/>
            <person name="Naylor J."/>
            <person name="Negash T."/>
            <person name="Nguyen T."/>
            <person name="Nguyen N."/>
            <person name="Nicol R."/>
            <person name="Norbu C."/>
            <person name="Norbu N."/>
            <person name="Novod N."/>
            <person name="O'Neill B."/>
            <person name="Osman S."/>
            <person name="Markiewicz E."/>
            <person name="Oyono O.L."/>
            <person name="Patti C."/>
            <person name="Phunkhang P."/>
            <person name="Pierre F."/>
            <person name="Priest M."/>
            <person name="Raghuraman S."/>
            <person name="Rege F."/>
            <person name="Reyes R."/>
            <person name="Rise C."/>
            <person name="Rogov P."/>
            <person name="Ross K."/>
            <person name="Ryan E."/>
            <person name="Settipalli S."/>
            <person name="Shea T."/>
            <person name="Sherpa N."/>
            <person name="Shi L."/>
            <person name="Shih D."/>
            <person name="Sparrow T."/>
            <person name="Spaulding J."/>
            <person name="Stalker J."/>
            <person name="Stange-Thomann N."/>
            <person name="Stavropoulos S."/>
            <person name="Stone C."/>
            <person name="Strader C."/>
            <person name="Tesfaye S."/>
            <person name="Thomson T."/>
            <person name="Thoulutsang Y."/>
            <person name="Thoulutsang D."/>
            <person name="Topham K."/>
            <person name="Topping I."/>
            <person name="Tsamla T."/>
            <person name="Vassiliev H."/>
            <person name="Vo A."/>
            <person name="Wangchuk T."/>
            <person name="Wangdi T."/>
            <person name="Weiand M."/>
            <person name="Wilkinson J."/>
            <person name="Wilson A."/>
            <person name="Yadav S."/>
            <person name="Young G."/>
            <person name="Yu Q."/>
            <person name="Zembek L."/>
            <person name="Zhong D."/>
            <person name="Zimmer A."/>
            <person name="Zwirko Z."/>
            <person name="Jaffe D.B."/>
            <person name="Alvarez P."/>
            <person name="Brockman W."/>
            <person name="Butler J."/>
            <person name="Chin C."/>
            <person name="Gnerre S."/>
            <person name="Grabherr M."/>
            <person name="Kleber M."/>
            <person name="Mauceli E."/>
            <person name="MacCallum I."/>
        </authorList>
    </citation>
    <scope>NUCLEOTIDE SEQUENCE [LARGE SCALE GENOMIC DNA]</scope>
    <source>
        <strain evidence="5">Tucson 15287-2541.00</strain>
    </source>
</reference>
<dbReference type="PROSITE" id="PS51857">
    <property type="entry name" value="CSD_2"/>
    <property type="match status" value="1"/>
</dbReference>
<feature type="compositionally biased region" description="Polar residues" evidence="2">
    <location>
        <begin position="19"/>
        <end position="31"/>
    </location>
</feature>
<keyword evidence="5" id="KW-1185">Reference proteome</keyword>
<evidence type="ECO:0000256" key="2">
    <source>
        <dbReference type="SAM" id="MobiDB-lite"/>
    </source>
</evidence>
<dbReference type="STRING" id="7222.B4IXF9"/>
<dbReference type="Proteomes" id="UP000001070">
    <property type="component" value="Unassembled WGS sequence"/>
</dbReference>
<feature type="domain" description="CSD" evidence="3">
    <location>
        <begin position="54"/>
        <end position="120"/>
    </location>
</feature>
<evidence type="ECO:0000313" key="4">
    <source>
        <dbReference type="EMBL" id="EDV96396.1"/>
    </source>
</evidence>
<dbReference type="KEGG" id="dgr:6557978"/>
<dbReference type="HOGENOM" id="CLU_139526_0_0_1"/>
<dbReference type="InterPro" id="IPR052069">
    <property type="entry name" value="Ca-reg_mRNA-binding_domain"/>
</dbReference>
<dbReference type="AlphaFoldDB" id="B4IXF9"/>
<dbReference type="PROSITE" id="PS00352">
    <property type="entry name" value="CSD_1"/>
    <property type="match status" value="1"/>
</dbReference>
<dbReference type="PhylomeDB" id="B4IXF9"/>
<dbReference type="InterPro" id="IPR011129">
    <property type="entry name" value="CSD"/>
</dbReference>
<dbReference type="SMART" id="SM00357">
    <property type="entry name" value="CSP"/>
    <property type="match status" value="1"/>
</dbReference>
<accession>B4IXF9</accession>
<dbReference type="FunFam" id="2.40.50.140:FF:000086">
    <property type="entry name" value="Cold shock domain-containing protein C2"/>
    <property type="match status" value="1"/>
</dbReference>
<dbReference type="GO" id="GO:0048813">
    <property type="term" value="P:dendrite morphogenesis"/>
    <property type="evidence" value="ECO:0007669"/>
    <property type="project" value="EnsemblMetazoa"/>
</dbReference>
<dbReference type="CDD" id="cd04458">
    <property type="entry name" value="CSP_CDS"/>
    <property type="match status" value="1"/>
</dbReference>
<keyword evidence="1" id="KW-0597">Phosphoprotein</keyword>
<dbReference type="InterPro" id="IPR012340">
    <property type="entry name" value="NA-bd_OB-fold"/>
</dbReference>
<dbReference type="InParanoid" id="B4IXF9"/>
<dbReference type="InterPro" id="IPR019844">
    <property type="entry name" value="CSD_CS"/>
</dbReference>
<dbReference type="GO" id="GO:0005737">
    <property type="term" value="C:cytoplasm"/>
    <property type="evidence" value="ECO:0007669"/>
    <property type="project" value="TreeGrafter"/>
</dbReference>
<dbReference type="PANTHER" id="PTHR12962">
    <property type="entry name" value="CALCIUM-REGULATED HEAT STABLE PROTEIN CRHSP-24-RELATED"/>
    <property type="match status" value="1"/>
</dbReference>
<dbReference type="GO" id="GO:0003730">
    <property type="term" value="F:mRNA 3'-UTR binding"/>
    <property type="evidence" value="ECO:0007669"/>
    <property type="project" value="TreeGrafter"/>
</dbReference>
<sequence>MAEPKTPEKMLSTKPPIYHQNSHSPNASLQLPSPIITRRTRTASTSARAMENPVVSGVVKSFSRTKGHGFITPNGGGEDVFCHVSDIEGEYVPMEGDEVKYRLCAIPPKFEKHQAVHVHISNLTPEVHHKWEESVFCGSPAK</sequence>
<dbReference type="InterPro" id="IPR002059">
    <property type="entry name" value="CSP_DNA-bd"/>
</dbReference>
<feature type="region of interest" description="Disordered" evidence="2">
    <location>
        <begin position="1"/>
        <end position="32"/>
    </location>
</feature>
<name>B4IXF9_DROGR</name>
<protein>
    <submittedName>
        <fullName evidence="4">GH16224</fullName>
    </submittedName>
</protein>
<dbReference type="Gene3D" id="2.40.50.140">
    <property type="entry name" value="Nucleic acid-binding proteins"/>
    <property type="match status" value="1"/>
</dbReference>